<evidence type="ECO:0000256" key="16">
    <source>
        <dbReference type="ARBA" id="ARBA00029673"/>
    </source>
</evidence>
<evidence type="ECO:0000256" key="8">
    <source>
        <dbReference type="ARBA" id="ARBA00022842"/>
    </source>
</evidence>
<comment type="catalytic activity">
    <reaction evidence="23">
        <text>N(6)-methyl-dATP + H2O = N(6)-methyl-dAMP + diphosphate + H(+)</text>
        <dbReference type="Rhea" id="RHEA:67604"/>
        <dbReference type="ChEBI" id="CHEBI:15377"/>
        <dbReference type="ChEBI" id="CHEBI:15378"/>
        <dbReference type="ChEBI" id="CHEBI:33019"/>
        <dbReference type="ChEBI" id="CHEBI:169976"/>
        <dbReference type="ChEBI" id="CHEBI:172872"/>
    </reaction>
    <physiologicalReaction direction="left-to-right" evidence="23">
        <dbReference type="Rhea" id="RHEA:67605"/>
    </physiologicalReaction>
</comment>
<dbReference type="InterPro" id="IPR015797">
    <property type="entry name" value="NUDIX_hydrolase-like_dom_sf"/>
</dbReference>
<evidence type="ECO:0000256" key="18">
    <source>
        <dbReference type="ARBA" id="ARBA00030682"/>
    </source>
</evidence>
<evidence type="ECO:0000256" key="14">
    <source>
        <dbReference type="ARBA" id="ARBA00026103"/>
    </source>
</evidence>
<evidence type="ECO:0000256" key="1">
    <source>
        <dbReference type="ARBA" id="ARBA00001946"/>
    </source>
</evidence>
<dbReference type="CDD" id="cd03427">
    <property type="entry name" value="NUDIX_MTH1_Nudt1"/>
    <property type="match status" value="1"/>
</dbReference>
<evidence type="ECO:0000256" key="3">
    <source>
        <dbReference type="ARBA" id="ARBA00005582"/>
    </source>
</evidence>
<dbReference type="PANTHER" id="PTHR43758">
    <property type="entry name" value="7,8-DIHYDRO-8-OXOGUANINE TRIPHOSPHATASE"/>
    <property type="match status" value="1"/>
</dbReference>
<dbReference type="GO" id="GO:0046872">
    <property type="term" value="F:metal ion binding"/>
    <property type="evidence" value="ECO:0007669"/>
    <property type="project" value="UniProtKB-KW"/>
</dbReference>
<protein>
    <recommendedName>
        <fullName evidence="15">Oxidized purine nucleoside triphosphate hydrolase</fullName>
        <ecNumber evidence="14">3.6.1.56</ecNumber>
    </recommendedName>
    <alternativeName>
        <fullName evidence="19">2-hydroxy-dATP diphosphatase</fullName>
    </alternativeName>
    <alternativeName>
        <fullName evidence="18">7,8-dihydro-8-oxoguanine triphosphatase</fullName>
    </alternativeName>
    <alternativeName>
        <fullName evidence="17">8-oxo-dGTPase</fullName>
    </alternativeName>
    <alternativeName>
        <fullName evidence="20">Methylated purine nucleoside triphosphate hydrolase</fullName>
    </alternativeName>
    <alternativeName>
        <fullName evidence="16">Nucleoside diphosphate-linked moiety X motif 1</fullName>
    </alternativeName>
</protein>
<comment type="subcellular location">
    <subcellularLocation>
        <location evidence="2">Cytoplasm</location>
    </subcellularLocation>
</comment>
<dbReference type="InterPro" id="IPR020476">
    <property type="entry name" value="Nudix_hydrolase"/>
</dbReference>
<evidence type="ECO:0000256" key="4">
    <source>
        <dbReference type="ARBA" id="ARBA00011245"/>
    </source>
</evidence>
<evidence type="ECO:0000313" key="27">
    <source>
        <dbReference type="EMBL" id="OGN10469.1"/>
    </source>
</evidence>
<dbReference type="Gene3D" id="3.90.79.10">
    <property type="entry name" value="Nucleoside Triphosphate Pyrophosphohydrolase"/>
    <property type="match status" value="1"/>
</dbReference>
<evidence type="ECO:0000256" key="6">
    <source>
        <dbReference type="ARBA" id="ARBA00022723"/>
    </source>
</evidence>
<keyword evidence="8" id="KW-0460">Magnesium</keyword>
<comment type="cofactor">
    <cofactor evidence="1">
        <name>Mg(2+)</name>
        <dbReference type="ChEBI" id="CHEBI:18420"/>
    </cofactor>
</comment>
<dbReference type="Pfam" id="PF00293">
    <property type="entry name" value="NUDIX"/>
    <property type="match status" value="1"/>
</dbReference>
<comment type="catalytic activity">
    <reaction evidence="11">
        <text>2-oxo-dATP + H2O = 2-oxo-dAMP + diphosphate + H(+)</text>
        <dbReference type="Rhea" id="RHEA:31583"/>
        <dbReference type="ChEBI" id="CHEBI:15377"/>
        <dbReference type="ChEBI" id="CHEBI:15378"/>
        <dbReference type="ChEBI" id="CHEBI:33019"/>
        <dbReference type="ChEBI" id="CHEBI:63212"/>
        <dbReference type="ChEBI" id="CHEBI:77897"/>
        <dbReference type="EC" id="3.6.1.56"/>
    </reaction>
    <physiologicalReaction direction="left-to-right" evidence="11">
        <dbReference type="Rhea" id="RHEA:31584"/>
    </physiologicalReaction>
</comment>
<evidence type="ECO:0000256" key="13">
    <source>
        <dbReference type="ARBA" id="ARBA00024596"/>
    </source>
</evidence>
<dbReference type="PROSITE" id="PS00893">
    <property type="entry name" value="NUDIX_BOX"/>
    <property type="match status" value="1"/>
</dbReference>
<comment type="catalytic activity">
    <reaction evidence="13">
        <text>2-oxo-ATP + H2O = 2-oxo-AMP + diphosphate + H(+)</text>
        <dbReference type="Rhea" id="RHEA:67392"/>
        <dbReference type="ChEBI" id="CHEBI:15377"/>
        <dbReference type="ChEBI" id="CHEBI:15378"/>
        <dbReference type="ChEBI" id="CHEBI:33019"/>
        <dbReference type="ChEBI" id="CHEBI:71395"/>
        <dbReference type="ChEBI" id="CHEBI:172878"/>
    </reaction>
    <physiologicalReaction direction="left-to-right" evidence="13">
        <dbReference type="Rhea" id="RHEA:67393"/>
    </physiologicalReaction>
</comment>
<evidence type="ECO:0000256" key="7">
    <source>
        <dbReference type="ARBA" id="ARBA00022801"/>
    </source>
</evidence>
<evidence type="ECO:0000256" key="19">
    <source>
        <dbReference type="ARBA" id="ARBA00031927"/>
    </source>
</evidence>
<evidence type="ECO:0000256" key="24">
    <source>
        <dbReference type="ARBA" id="ARBA00053094"/>
    </source>
</evidence>
<gene>
    <name evidence="27" type="ORF">A3J46_06390</name>
</gene>
<comment type="catalytic activity">
    <reaction evidence="12">
        <text>8-oxo-dGTP + H2O = 8-oxo-dGMP + diphosphate + H(+)</text>
        <dbReference type="Rhea" id="RHEA:31575"/>
        <dbReference type="ChEBI" id="CHEBI:15377"/>
        <dbReference type="ChEBI" id="CHEBI:15378"/>
        <dbReference type="ChEBI" id="CHEBI:33019"/>
        <dbReference type="ChEBI" id="CHEBI:63224"/>
        <dbReference type="ChEBI" id="CHEBI:77896"/>
    </reaction>
    <physiologicalReaction direction="left-to-right" evidence="12">
        <dbReference type="Rhea" id="RHEA:31576"/>
    </physiologicalReaction>
</comment>
<evidence type="ECO:0000256" key="22">
    <source>
        <dbReference type="ARBA" id="ARBA00048894"/>
    </source>
</evidence>
<dbReference type="GO" id="GO:0042262">
    <property type="term" value="P:DNA protection"/>
    <property type="evidence" value="ECO:0007669"/>
    <property type="project" value="InterPro"/>
</dbReference>
<evidence type="ECO:0000256" key="15">
    <source>
        <dbReference type="ARBA" id="ARBA00026218"/>
    </source>
</evidence>
<evidence type="ECO:0000256" key="21">
    <source>
        <dbReference type="ARBA" id="ARBA00048002"/>
    </source>
</evidence>
<dbReference type="PANTHER" id="PTHR43758:SF2">
    <property type="entry name" value="OXIDIZED PURINE NUCLEOSIDE TRIPHOSPHATE HYDROLASE"/>
    <property type="match status" value="1"/>
</dbReference>
<evidence type="ECO:0000256" key="5">
    <source>
        <dbReference type="ARBA" id="ARBA00022490"/>
    </source>
</evidence>
<comment type="function">
    <text evidence="24">Oxidized purine nucleoside triphosphate hydrolase which is a prominent sanitizer of the oxidized nucleotide pool. Catalyzes the hydrolysis of 2-oxo-dATP (2-hydroxy-dATP) into 2-oxo-dAMP. Also has a significant hydrolase activity toward 2-oxo-ATP, 8-oxo-dGTP and 8-oxo-dATP. Through the hydrolysis of oxidized purine nucleoside triphosphates, prevents their incorporation into DNA and the subsequent transversions A:T to C:G and G:C to T:A. Also catalyzes the hydrolysis of methylated purine nucleoside triphosphate preventing their integration into DNA. Through this antimutagenic activity protects cells from oxidative stress.</text>
</comment>
<dbReference type="AlphaFoldDB" id="A0A1F8FDY1"/>
<evidence type="ECO:0000256" key="25">
    <source>
        <dbReference type="RuleBase" id="RU003476"/>
    </source>
</evidence>
<evidence type="ECO:0000256" key="20">
    <source>
        <dbReference type="ARBA" id="ARBA00032071"/>
    </source>
</evidence>
<keyword evidence="6" id="KW-0479">Metal-binding</keyword>
<dbReference type="PRINTS" id="PR00502">
    <property type="entry name" value="NUDIXFAMILY"/>
</dbReference>
<feature type="domain" description="Nudix hydrolase" evidence="26">
    <location>
        <begin position="1"/>
        <end position="130"/>
    </location>
</feature>
<comment type="catalytic activity">
    <reaction evidence="21">
        <text>N(6)-methyl-ATP + H2O = N(6)-methyl-AMP + diphosphate + H(+)</text>
        <dbReference type="Rhea" id="RHEA:67608"/>
        <dbReference type="ChEBI" id="CHEBI:15377"/>
        <dbReference type="ChEBI" id="CHEBI:15378"/>
        <dbReference type="ChEBI" id="CHEBI:33019"/>
        <dbReference type="ChEBI" id="CHEBI:144842"/>
        <dbReference type="ChEBI" id="CHEBI:172873"/>
    </reaction>
    <physiologicalReaction direction="left-to-right" evidence="21">
        <dbReference type="Rhea" id="RHEA:67609"/>
    </physiologicalReaction>
</comment>
<dbReference type="InterPro" id="IPR000086">
    <property type="entry name" value="NUDIX_hydrolase_dom"/>
</dbReference>
<comment type="caution">
    <text evidence="27">The sequence shown here is derived from an EMBL/GenBank/DDBJ whole genome shotgun (WGS) entry which is preliminary data.</text>
</comment>
<dbReference type="GO" id="GO:0003723">
    <property type="term" value="F:RNA binding"/>
    <property type="evidence" value="ECO:0007669"/>
    <property type="project" value="UniProtKB-KW"/>
</dbReference>
<dbReference type="EMBL" id="MGJP01000006">
    <property type="protein sequence ID" value="OGN10469.1"/>
    <property type="molecule type" value="Genomic_DNA"/>
</dbReference>
<keyword evidence="9" id="KW-0694">RNA-binding</keyword>
<evidence type="ECO:0000256" key="23">
    <source>
        <dbReference type="ARBA" id="ARBA00049032"/>
    </source>
</evidence>
<comment type="catalytic activity">
    <reaction evidence="10">
        <text>8-oxo-dATP + H2O = 8-oxo-dAMP + diphosphate + H(+)</text>
        <dbReference type="Rhea" id="RHEA:65396"/>
        <dbReference type="ChEBI" id="CHEBI:15377"/>
        <dbReference type="ChEBI" id="CHEBI:15378"/>
        <dbReference type="ChEBI" id="CHEBI:33019"/>
        <dbReference type="ChEBI" id="CHEBI:71361"/>
        <dbReference type="ChEBI" id="CHEBI:172871"/>
    </reaction>
    <physiologicalReaction direction="left-to-right" evidence="10">
        <dbReference type="Rhea" id="RHEA:65397"/>
    </physiologicalReaction>
</comment>
<evidence type="ECO:0000256" key="2">
    <source>
        <dbReference type="ARBA" id="ARBA00004496"/>
    </source>
</evidence>
<dbReference type="GO" id="GO:0008828">
    <property type="term" value="F:dATP diphosphatase activity"/>
    <property type="evidence" value="ECO:0007669"/>
    <property type="project" value="UniProtKB-EC"/>
</dbReference>
<dbReference type="InterPro" id="IPR003563">
    <property type="entry name" value="8ODP"/>
</dbReference>
<accession>A0A1F8FDY1</accession>
<comment type="catalytic activity">
    <reaction evidence="22">
        <text>O(6)-methyl-dGTP + H2O = O(6)-methyl-dGMP + diphosphate + H(+)</text>
        <dbReference type="Rhea" id="RHEA:67600"/>
        <dbReference type="ChEBI" id="CHEBI:15377"/>
        <dbReference type="ChEBI" id="CHEBI:15378"/>
        <dbReference type="ChEBI" id="CHEBI:33019"/>
        <dbReference type="ChEBI" id="CHEBI:169974"/>
        <dbReference type="ChEBI" id="CHEBI:169975"/>
    </reaction>
    <physiologicalReaction direction="left-to-right" evidence="22">
        <dbReference type="Rhea" id="RHEA:67601"/>
    </physiologicalReaction>
</comment>
<evidence type="ECO:0000313" key="28">
    <source>
        <dbReference type="Proteomes" id="UP000177167"/>
    </source>
</evidence>
<dbReference type="EC" id="3.6.1.56" evidence="14"/>
<evidence type="ECO:0000259" key="26">
    <source>
        <dbReference type="PROSITE" id="PS51462"/>
    </source>
</evidence>
<dbReference type="PRINTS" id="PR01403">
    <property type="entry name" value="8OXTPHPHTASE"/>
</dbReference>
<dbReference type="Proteomes" id="UP000177167">
    <property type="component" value="Unassembled WGS sequence"/>
</dbReference>
<dbReference type="InterPro" id="IPR020084">
    <property type="entry name" value="NUDIX_hydrolase_CS"/>
</dbReference>
<dbReference type="GO" id="GO:0005737">
    <property type="term" value="C:cytoplasm"/>
    <property type="evidence" value="ECO:0007669"/>
    <property type="project" value="UniProtKB-SubCell"/>
</dbReference>
<reference evidence="27 28" key="1">
    <citation type="journal article" date="2016" name="Nat. Commun.">
        <title>Thousands of microbial genomes shed light on interconnected biogeochemical processes in an aquifer system.</title>
        <authorList>
            <person name="Anantharaman K."/>
            <person name="Brown C.T."/>
            <person name="Hug L.A."/>
            <person name="Sharon I."/>
            <person name="Castelle C.J."/>
            <person name="Probst A.J."/>
            <person name="Thomas B.C."/>
            <person name="Singh A."/>
            <person name="Wilkins M.J."/>
            <person name="Karaoz U."/>
            <person name="Brodie E.L."/>
            <person name="Williams K.H."/>
            <person name="Hubbard S.S."/>
            <person name="Banfield J.F."/>
        </authorList>
    </citation>
    <scope>NUCLEOTIDE SEQUENCE [LARGE SCALE GENOMIC DNA]</scope>
</reference>
<proteinExistence type="inferred from homology"/>
<evidence type="ECO:0000256" key="12">
    <source>
        <dbReference type="ARBA" id="ARBA00024486"/>
    </source>
</evidence>
<evidence type="ECO:0000256" key="10">
    <source>
        <dbReference type="ARBA" id="ARBA00024448"/>
    </source>
</evidence>
<dbReference type="SUPFAM" id="SSF55811">
    <property type="entry name" value="Nudix"/>
    <property type="match status" value="1"/>
</dbReference>
<name>A0A1F8FDY1_9BACT</name>
<evidence type="ECO:0000256" key="9">
    <source>
        <dbReference type="ARBA" id="ARBA00022884"/>
    </source>
</evidence>
<keyword evidence="5" id="KW-0963">Cytoplasm</keyword>
<organism evidence="27 28">
    <name type="scientific">Candidatus Yanofskybacteria bacterium RIFCSPHIGHO2_02_FULL_41_11</name>
    <dbReference type="NCBI Taxonomy" id="1802675"/>
    <lineage>
        <taxon>Bacteria</taxon>
        <taxon>Candidatus Yanofskyibacteriota</taxon>
    </lineage>
</organism>
<sequence>MRKVLTLCIIHQHPRVLLGVKKRGFGVGKYNGFGGKLNEGETIEEAAKREIKEETGLTVNNLYKLGTVDFRWQGKPEIMEVHVFKANQYEGEPSESEEMKPEWFHVDKIPFDKMWQDDKHWFPLFLSDKKFIGKFLFDEKDNIIEHELNEI</sequence>
<evidence type="ECO:0000256" key="11">
    <source>
        <dbReference type="ARBA" id="ARBA00024459"/>
    </source>
</evidence>
<dbReference type="GO" id="GO:0008413">
    <property type="term" value="F:8-oxo-7,8-dihydroguanosine triphosphate pyrophosphatase activity"/>
    <property type="evidence" value="ECO:0007669"/>
    <property type="project" value="InterPro"/>
</dbReference>
<dbReference type="PROSITE" id="PS51462">
    <property type="entry name" value="NUDIX"/>
    <property type="match status" value="1"/>
</dbReference>
<evidence type="ECO:0000256" key="17">
    <source>
        <dbReference type="ARBA" id="ARBA00030634"/>
    </source>
</evidence>
<comment type="subunit">
    <text evidence="4">Monomer.</text>
</comment>
<comment type="similarity">
    <text evidence="3 25">Belongs to the Nudix hydrolase family.</text>
</comment>
<keyword evidence="7 25" id="KW-0378">Hydrolase</keyword>